<evidence type="ECO:0000313" key="2">
    <source>
        <dbReference type="EMBL" id="KAF6201124.1"/>
    </source>
</evidence>
<keyword evidence="3" id="KW-1185">Reference proteome</keyword>
<dbReference type="Proteomes" id="UP000466442">
    <property type="component" value="Unassembled WGS sequence"/>
</dbReference>
<protein>
    <recommendedName>
        <fullName evidence="4">BTB domain-containing protein</fullName>
    </recommendedName>
</protein>
<evidence type="ECO:0000313" key="3">
    <source>
        <dbReference type="Proteomes" id="UP000466442"/>
    </source>
</evidence>
<organism evidence="2 3">
    <name type="scientific">Apolygus lucorum</name>
    <name type="common">Small green plant bug</name>
    <name type="synonym">Lygocoris lucorum</name>
    <dbReference type="NCBI Taxonomy" id="248454"/>
    <lineage>
        <taxon>Eukaryota</taxon>
        <taxon>Metazoa</taxon>
        <taxon>Ecdysozoa</taxon>
        <taxon>Arthropoda</taxon>
        <taxon>Hexapoda</taxon>
        <taxon>Insecta</taxon>
        <taxon>Pterygota</taxon>
        <taxon>Neoptera</taxon>
        <taxon>Paraneoptera</taxon>
        <taxon>Hemiptera</taxon>
        <taxon>Heteroptera</taxon>
        <taxon>Panheteroptera</taxon>
        <taxon>Cimicomorpha</taxon>
        <taxon>Miridae</taxon>
        <taxon>Mirini</taxon>
        <taxon>Apolygus</taxon>
    </lineage>
</organism>
<dbReference type="AlphaFoldDB" id="A0A8S9WY13"/>
<proteinExistence type="predicted"/>
<feature type="region of interest" description="Disordered" evidence="1">
    <location>
        <begin position="396"/>
        <end position="417"/>
    </location>
</feature>
<accession>A0A8S9WY13</accession>
<dbReference type="EMBL" id="WIXP02000013">
    <property type="protein sequence ID" value="KAF6201124.1"/>
    <property type="molecule type" value="Genomic_DNA"/>
</dbReference>
<evidence type="ECO:0008006" key="4">
    <source>
        <dbReference type="Google" id="ProtNLM"/>
    </source>
</evidence>
<gene>
    <name evidence="2" type="ORF">GE061_005571</name>
</gene>
<comment type="caution">
    <text evidence="2">The sequence shown here is derived from an EMBL/GenBank/DDBJ whole genome shotgun (WGS) entry which is preliminary data.</text>
</comment>
<sequence>MSNLTFATYWEGSDDSDSSISPVPDDPYYELSGPHVHNEITLECKWLFCNVFANPTYACTAPYTIEPTTDRISFLVKGGMKPVGKFYSLGIYTTGHTENHVLLFQFQVVTEYSAETYTTKRYIVHFTLEDSIWYNEKFLGADEVQVWLQMSSRIKIFFIMHFKYNVDHDFICHEPGHVKTYSCRLAKKRFKRCPPKRGKVYRDHLMIHYRDNLGLNPEMLGDKIILPADPGMVKLPPFGTLLKKQHSEESMENIQHWFPLPPDAKIQEPVPVTPSSTPYLKERTIFPTMPRLPRHMKENFQSFEENQEERLSNQVNQAWERAQEMRNLPSSSRQVRPENFQPRAPSSYPLPDVTYRQNTVIVQAKGMDMMTPPACSYQRRPENLQFEASTSYHWQNVPQPPSARRIPERPAQPSTCWGRTVASVPPVPVIRSIPRTAIPPAHASSKFISPAHGNRQTTRRRRTARKRIKLQCGGQTFEINSKILEDASPVMKAFMTYWTPNPNQDIILEVDGVTSIALENLLKYLSNEAFNHGVMRSEHMRELTRKLKIDLNLDLSTS</sequence>
<reference evidence="2" key="1">
    <citation type="journal article" date="2021" name="Mol. Ecol. Resour.">
        <title>Apolygus lucorum genome provides insights into omnivorousness and mesophyll feeding.</title>
        <authorList>
            <person name="Liu Y."/>
            <person name="Liu H."/>
            <person name="Wang H."/>
            <person name="Huang T."/>
            <person name="Liu B."/>
            <person name="Yang B."/>
            <person name="Yin L."/>
            <person name="Li B."/>
            <person name="Zhang Y."/>
            <person name="Zhang S."/>
            <person name="Jiang F."/>
            <person name="Zhang X."/>
            <person name="Ren Y."/>
            <person name="Wang B."/>
            <person name="Wang S."/>
            <person name="Lu Y."/>
            <person name="Wu K."/>
            <person name="Fan W."/>
            <person name="Wang G."/>
        </authorList>
    </citation>
    <scope>NUCLEOTIDE SEQUENCE</scope>
    <source>
        <strain evidence="2">12Hb</strain>
    </source>
</reference>
<name>A0A8S9WY13_APOLU</name>
<feature type="region of interest" description="Disordered" evidence="1">
    <location>
        <begin position="326"/>
        <end position="351"/>
    </location>
</feature>
<feature type="region of interest" description="Disordered" evidence="1">
    <location>
        <begin position="443"/>
        <end position="463"/>
    </location>
</feature>
<evidence type="ECO:0000256" key="1">
    <source>
        <dbReference type="SAM" id="MobiDB-lite"/>
    </source>
</evidence>